<dbReference type="GO" id="GO:0044550">
    <property type="term" value="P:secondary metabolite biosynthetic process"/>
    <property type="evidence" value="ECO:0007669"/>
    <property type="project" value="TreeGrafter"/>
</dbReference>
<dbReference type="Gene3D" id="3.50.50.60">
    <property type="entry name" value="FAD/NAD(P)-binding domain"/>
    <property type="match status" value="1"/>
</dbReference>
<evidence type="ECO:0000313" key="6">
    <source>
        <dbReference type="EMBL" id="ORY45467.1"/>
    </source>
</evidence>
<evidence type="ECO:0000256" key="1">
    <source>
        <dbReference type="ARBA" id="ARBA00022630"/>
    </source>
</evidence>
<proteinExistence type="predicted"/>
<sequence length="408" mass="44405">MHAIIAGSGLVGALTAFALKQVGIESTLYDQVDLVNAAMKSGGGPVVVEFGESGGCVLLACSALRVLRTLGLLDEVMAASSPSQYTTWFKINGTSRIALDAVKVSADCGETDPALRAPVQIMRSKLHSIFIQAYCDGVIAQFADGTTAVGDFLVGADGIHSATRRAIFGESTKAEFTGVIGHIGVVKTKEHGIDLKETLAFYIDREKKQMAWAFKVTEELGAVQVMTFNDPIPVEGEEYRPYSDLPKESTRLADMMASWGVPKHVEEMMRKSFRISPAAIYDLKDLPTFHKGRVVLLGDSAHGMVPNAGLGLLTGIEDVGVLLELFRHYQDEKDIPTVFNLYSKLRVPRGHNASLRSREMAKQYYTGSSGIGHFKLRVGIFLFNHNLMKYHNVYDCPAEVNAAITATL</sequence>
<dbReference type="Proteomes" id="UP000193642">
    <property type="component" value="Unassembled WGS sequence"/>
</dbReference>
<protein>
    <submittedName>
        <fullName evidence="6">FAD/NAD(P)-binding domain-containing protein</fullName>
    </submittedName>
</protein>
<dbReference type="AlphaFoldDB" id="A0A1Y2CEZ4"/>
<keyword evidence="7" id="KW-1185">Reference proteome</keyword>
<dbReference type="PRINTS" id="PR00420">
    <property type="entry name" value="RNGMNOXGNASE"/>
</dbReference>
<accession>A0A1Y2CEZ4</accession>
<dbReference type="Pfam" id="PF01494">
    <property type="entry name" value="FAD_binding_3"/>
    <property type="match status" value="1"/>
</dbReference>
<keyword evidence="1" id="KW-0285">Flavoprotein</keyword>
<evidence type="ECO:0000256" key="4">
    <source>
        <dbReference type="SAM" id="SignalP"/>
    </source>
</evidence>
<dbReference type="InterPro" id="IPR051104">
    <property type="entry name" value="FAD_monoxygenase"/>
</dbReference>
<dbReference type="GO" id="GO:0016491">
    <property type="term" value="F:oxidoreductase activity"/>
    <property type="evidence" value="ECO:0007669"/>
    <property type="project" value="UniProtKB-KW"/>
</dbReference>
<dbReference type="SUPFAM" id="SSF51905">
    <property type="entry name" value="FAD/NAD(P)-binding domain"/>
    <property type="match status" value="1"/>
</dbReference>
<dbReference type="EMBL" id="MCGO01000019">
    <property type="protein sequence ID" value="ORY45467.1"/>
    <property type="molecule type" value="Genomic_DNA"/>
</dbReference>
<dbReference type="InterPro" id="IPR036188">
    <property type="entry name" value="FAD/NAD-bd_sf"/>
</dbReference>
<organism evidence="6 7">
    <name type="scientific">Rhizoclosmatium globosum</name>
    <dbReference type="NCBI Taxonomy" id="329046"/>
    <lineage>
        <taxon>Eukaryota</taxon>
        <taxon>Fungi</taxon>
        <taxon>Fungi incertae sedis</taxon>
        <taxon>Chytridiomycota</taxon>
        <taxon>Chytridiomycota incertae sedis</taxon>
        <taxon>Chytridiomycetes</taxon>
        <taxon>Chytridiales</taxon>
        <taxon>Chytriomycetaceae</taxon>
        <taxon>Rhizoclosmatium</taxon>
    </lineage>
</organism>
<feature type="chain" id="PRO_5012350075" evidence="4">
    <location>
        <begin position="17"/>
        <end position="408"/>
    </location>
</feature>
<dbReference type="GO" id="GO:0071949">
    <property type="term" value="F:FAD binding"/>
    <property type="evidence" value="ECO:0007669"/>
    <property type="project" value="InterPro"/>
</dbReference>
<comment type="caution">
    <text evidence="6">The sequence shown here is derived from an EMBL/GenBank/DDBJ whole genome shotgun (WGS) entry which is preliminary data.</text>
</comment>
<keyword evidence="4" id="KW-0732">Signal</keyword>
<dbReference type="STRING" id="329046.A0A1Y2CEZ4"/>
<name>A0A1Y2CEZ4_9FUNG</name>
<gene>
    <name evidence="6" type="ORF">BCR33DRAFT_716158</name>
</gene>
<reference evidence="6 7" key="1">
    <citation type="submission" date="2016-07" db="EMBL/GenBank/DDBJ databases">
        <title>Pervasive Adenine N6-methylation of Active Genes in Fungi.</title>
        <authorList>
            <consortium name="DOE Joint Genome Institute"/>
            <person name="Mondo S.J."/>
            <person name="Dannebaum R.O."/>
            <person name="Kuo R.C."/>
            <person name="Labutti K."/>
            <person name="Haridas S."/>
            <person name="Kuo A."/>
            <person name="Salamov A."/>
            <person name="Ahrendt S.R."/>
            <person name="Lipzen A."/>
            <person name="Sullivan W."/>
            <person name="Andreopoulos W.B."/>
            <person name="Clum A."/>
            <person name="Lindquist E."/>
            <person name="Daum C."/>
            <person name="Ramamoorthy G.K."/>
            <person name="Gryganskyi A."/>
            <person name="Culley D."/>
            <person name="Magnuson J.K."/>
            <person name="James T.Y."/>
            <person name="O'Malley M.A."/>
            <person name="Stajich J.E."/>
            <person name="Spatafora J.W."/>
            <person name="Visel A."/>
            <person name="Grigoriev I.V."/>
        </authorList>
    </citation>
    <scope>NUCLEOTIDE SEQUENCE [LARGE SCALE GENOMIC DNA]</scope>
    <source>
        <strain evidence="6 7">JEL800</strain>
    </source>
</reference>
<dbReference type="PANTHER" id="PTHR46720">
    <property type="entry name" value="HYDROXYLASE, PUTATIVE (AFU_ORTHOLOGUE AFUA_3G01460)-RELATED"/>
    <property type="match status" value="1"/>
</dbReference>
<feature type="domain" description="FAD-binding" evidence="5">
    <location>
        <begin position="3"/>
        <end position="350"/>
    </location>
</feature>
<feature type="signal peptide" evidence="4">
    <location>
        <begin position="1"/>
        <end position="16"/>
    </location>
</feature>
<evidence type="ECO:0000256" key="3">
    <source>
        <dbReference type="ARBA" id="ARBA00023002"/>
    </source>
</evidence>
<keyword evidence="2" id="KW-0274">FAD</keyword>
<evidence type="ECO:0000256" key="2">
    <source>
        <dbReference type="ARBA" id="ARBA00022827"/>
    </source>
</evidence>
<evidence type="ECO:0000259" key="5">
    <source>
        <dbReference type="Pfam" id="PF01494"/>
    </source>
</evidence>
<evidence type="ECO:0000313" key="7">
    <source>
        <dbReference type="Proteomes" id="UP000193642"/>
    </source>
</evidence>
<dbReference type="PANTHER" id="PTHR46720:SF1">
    <property type="entry name" value="HYDROXYLASE, PUTATIVE (AFU_ORTHOLOGUE AFUA_8G06050)-RELATED"/>
    <property type="match status" value="1"/>
</dbReference>
<keyword evidence="3" id="KW-0560">Oxidoreductase</keyword>
<dbReference type="OrthoDB" id="2111603at2759"/>
<dbReference type="InterPro" id="IPR002938">
    <property type="entry name" value="FAD-bd"/>
</dbReference>